<dbReference type="InterPro" id="IPR016195">
    <property type="entry name" value="Pol/histidinol_Pase-like"/>
</dbReference>
<dbReference type="AlphaFoldDB" id="A0AAN1Q1C3"/>
<dbReference type="PIRSF" id="PIRSF016557">
    <property type="entry name" value="Caps_synth_CpsB"/>
    <property type="match status" value="1"/>
</dbReference>
<gene>
    <name evidence="6" type="ORF">LPA65_08400</name>
</gene>
<organism evidence="6 7">
    <name type="scientific">Lactiplantibacillus argentoratensis</name>
    <dbReference type="NCBI Taxonomy" id="271881"/>
    <lineage>
        <taxon>Bacteria</taxon>
        <taxon>Bacillati</taxon>
        <taxon>Bacillota</taxon>
        <taxon>Bacilli</taxon>
        <taxon>Lactobacillales</taxon>
        <taxon>Lactobacillaceae</taxon>
        <taxon>Lactiplantibacillus</taxon>
    </lineage>
</organism>
<comment type="catalytic activity">
    <reaction evidence="4 5">
        <text>O-phospho-L-tyrosyl-[protein] + H2O = L-tyrosyl-[protein] + phosphate</text>
        <dbReference type="Rhea" id="RHEA:10684"/>
        <dbReference type="Rhea" id="RHEA-COMP:10136"/>
        <dbReference type="Rhea" id="RHEA-COMP:20101"/>
        <dbReference type="ChEBI" id="CHEBI:15377"/>
        <dbReference type="ChEBI" id="CHEBI:43474"/>
        <dbReference type="ChEBI" id="CHEBI:46858"/>
        <dbReference type="ChEBI" id="CHEBI:61978"/>
        <dbReference type="EC" id="3.1.3.48"/>
    </reaction>
</comment>
<sequence>MGTATMGLIPTEYVDLHCHLLPGLDDGPQQLDQAVEMARQAVGDGIRYVLATPHHLDRHYQNAGPAVERAVIEFQAELQQQQIPLTIFAGQEVHLRDDLVTTQSQLLGIDAGRRYLLLELPHEQVPHYTAQVIFELLQHGTTPVIAHPERNAQIMARPEQLYDLVQQGCLAQLTAASLVGQFGKAVKSTALELVECGLVQVLASDAHFMARRGFMMRAGYQALARLDGRNPAYFATNARLLLNGDPVVLGEVLRPKQRRKFWLF</sequence>
<proteinExistence type="inferred from homology"/>
<dbReference type="InterPro" id="IPR016667">
    <property type="entry name" value="Caps_polysacc_synth_CpsB/CapC"/>
</dbReference>
<evidence type="ECO:0000256" key="5">
    <source>
        <dbReference type="PIRNR" id="PIRNR016557"/>
    </source>
</evidence>
<dbReference type="GO" id="GO:0004725">
    <property type="term" value="F:protein tyrosine phosphatase activity"/>
    <property type="evidence" value="ECO:0007669"/>
    <property type="project" value="UniProtKB-UniRule"/>
</dbReference>
<dbReference type="PANTHER" id="PTHR39181:SF1">
    <property type="entry name" value="TYROSINE-PROTEIN PHOSPHATASE YWQE"/>
    <property type="match status" value="1"/>
</dbReference>
<dbReference type="Proteomes" id="UP000281644">
    <property type="component" value="Chromosome"/>
</dbReference>
<name>A0AAN1Q1C3_9LACO</name>
<dbReference type="EMBL" id="CP032751">
    <property type="protein sequence ID" value="AYJ35796.1"/>
    <property type="molecule type" value="Genomic_DNA"/>
</dbReference>
<evidence type="ECO:0000313" key="6">
    <source>
        <dbReference type="EMBL" id="AYJ35796.1"/>
    </source>
</evidence>
<evidence type="ECO:0000256" key="2">
    <source>
        <dbReference type="ARBA" id="ARBA00022801"/>
    </source>
</evidence>
<dbReference type="SUPFAM" id="SSF89550">
    <property type="entry name" value="PHP domain-like"/>
    <property type="match status" value="1"/>
</dbReference>
<dbReference type="EC" id="3.1.3.48" evidence="5"/>
<keyword evidence="2 5" id="KW-0378">Hydrolase</keyword>
<dbReference type="KEGG" id="larg:LPA65_08400"/>
<dbReference type="PANTHER" id="PTHR39181">
    <property type="entry name" value="TYROSINE-PROTEIN PHOSPHATASE YWQE"/>
    <property type="match status" value="1"/>
</dbReference>
<evidence type="ECO:0000256" key="1">
    <source>
        <dbReference type="ARBA" id="ARBA00005750"/>
    </source>
</evidence>
<evidence type="ECO:0000256" key="3">
    <source>
        <dbReference type="ARBA" id="ARBA00022912"/>
    </source>
</evidence>
<dbReference type="GO" id="GO:0030145">
    <property type="term" value="F:manganese ion binding"/>
    <property type="evidence" value="ECO:0007669"/>
    <property type="project" value="UniProtKB-UniRule"/>
</dbReference>
<comment type="similarity">
    <text evidence="1 5">Belongs to the metallo-dependent hydrolases superfamily. CpsB/CapC family.</text>
</comment>
<evidence type="ECO:0000313" key="7">
    <source>
        <dbReference type="Proteomes" id="UP000281644"/>
    </source>
</evidence>
<evidence type="ECO:0000256" key="4">
    <source>
        <dbReference type="ARBA" id="ARBA00051722"/>
    </source>
</evidence>
<protein>
    <recommendedName>
        <fullName evidence="5">Tyrosine-protein phosphatase</fullName>
        <ecNumber evidence="5">3.1.3.48</ecNumber>
    </recommendedName>
</protein>
<keyword evidence="3 5" id="KW-0904">Protein phosphatase</keyword>
<dbReference type="Gene3D" id="3.20.20.140">
    <property type="entry name" value="Metal-dependent hydrolases"/>
    <property type="match status" value="1"/>
</dbReference>
<reference evidence="6 7" key="1">
    <citation type="submission" date="2018-10" db="EMBL/GenBank/DDBJ databases">
        <title>Genome sequencing of Lactobacillus species.</title>
        <authorList>
            <person name="Baek C."/>
            <person name="Yi H."/>
        </authorList>
    </citation>
    <scope>NUCLEOTIDE SEQUENCE [LARGE SCALE GENOMIC DNA]</scope>
    <source>
        <strain evidence="6 7">DSM 16365</strain>
    </source>
</reference>
<accession>A0AAN1Q1C3</accession>
<dbReference type="Pfam" id="PF19567">
    <property type="entry name" value="CpsB_CapC"/>
    <property type="match status" value="1"/>
</dbReference>